<feature type="domain" description="NmrA-like" evidence="3">
    <location>
        <begin position="4"/>
        <end position="242"/>
    </location>
</feature>
<evidence type="ECO:0000313" key="5">
    <source>
        <dbReference type="Proteomes" id="UP000663826"/>
    </source>
</evidence>
<dbReference type="EMBL" id="CAJMWQ010001029">
    <property type="protein sequence ID" value="CAE6429968.1"/>
    <property type="molecule type" value="Genomic_DNA"/>
</dbReference>
<dbReference type="PANTHER" id="PTHR47706">
    <property type="entry name" value="NMRA-LIKE FAMILY PROTEIN"/>
    <property type="match status" value="1"/>
</dbReference>
<organism evidence="4 5">
    <name type="scientific">Rhizoctonia solani</name>
    <dbReference type="NCBI Taxonomy" id="456999"/>
    <lineage>
        <taxon>Eukaryota</taxon>
        <taxon>Fungi</taxon>
        <taxon>Dikarya</taxon>
        <taxon>Basidiomycota</taxon>
        <taxon>Agaricomycotina</taxon>
        <taxon>Agaricomycetes</taxon>
        <taxon>Cantharellales</taxon>
        <taxon>Ceratobasidiaceae</taxon>
        <taxon>Rhizoctonia</taxon>
    </lineage>
</organism>
<dbReference type="Gene3D" id="3.40.50.720">
    <property type="entry name" value="NAD(P)-binding Rossmann-like Domain"/>
    <property type="match status" value="1"/>
</dbReference>
<dbReference type="SUPFAM" id="SSF51735">
    <property type="entry name" value="NAD(P)-binding Rossmann-fold domains"/>
    <property type="match status" value="1"/>
</dbReference>
<dbReference type="Gene3D" id="3.90.25.10">
    <property type="entry name" value="UDP-galactose 4-epimerase, domain 1"/>
    <property type="match status" value="1"/>
</dbReference>
<dbReference type="CDD" id="cd05259">
    <property type="entry name" value="PCBER_SDR_a"/>
    <property type="match status" value="1"/>
</dbReference>
<proteinExistence type="predicted"/>
<comment type="caution">
    <text evidence="4">The sequence shown here is derived from an EMBL/GenBank/DDBJ whole genome shotgun (WGS) entry which is preliminary data.</text>
</comment>
<dbReference type="PANTHER" id="PTHR47706:SF9">
    <property type="entry name" value="NMRA-LIKE DOMAIN-CONTAINING PROTEIN-RELATED"/>
    <property type="match status" value="1"/>
</dbReference>
<reference evidence="4" key="1">
    <citation type="submission" date="2021-01" db="EMBL/GenBank/DDBJ databases">
        <authorList>
            <person name="Kaushik A."/>
        </authorList>
    </citation>
    <scope>NUCLEOTIDE SEQUENCE</scope>
    <source>
        <strain evidence="4">AG1-1B</strain>
    </source>
</reference>
<evidence type="ECO:0000259" key="3">
    <source>
        <dbReference type="Pfam" id="PF05368"/>
    </source>
</evidence>
<dbReference type="AlphaFoldDB" id="A0A8H3AN11"/>
<dbReference type="Pfam" id="PF05368">
    <property type="entry name" value="NmrA"/>
    <property type="match status" value="1"/>
</dbReference>
<dbReference type="Proteomes" id="UP000663826">
    <property type="component" value="Unassembled WGS sequence"/>
</dbReference>
<dbReference type="InterPro" id="IPR008030">
    <property type="entry name" value="NmrA-like"/>
</dbReference>
<keyword evidence="2" id="KW-0560">Oxidoreductase</keyword>
<evidence type="ECO:0000313" key="4">
    <source>
        <dbReference type="EMBL" id="CAE6429968.1"/>
    </source>
</evidence>
<evidence type="ECO:0000256" key="1">
    <source>
        <dbReference type="ARBA" id="ARBA00022857"/>
    </source>
</evidence>
<evidence type="ECO:0000256" key="2">
    <source>
        <dbReference type="ARBA" id="ARBA00023002"/>
    </source>
</evidence>
<protein>
    <recommendedName>
        <fullName evidence="3">NmrA-like domain-containing protein</fullName>
    </recommendedName>
</protein>
<keyword evidence="1" id="KW-0521">NADP</keyword>
<gene>
    <name evidence="4" type="ORF">RDB_LOCUS58914</name>
</gene>
<sequence>MAAKTVALAGANGFVGKAFAKEFLNQGIDLRILTRAESINSAPLQEFKSKGASLHAISYDDEASIVKALQGVDVLVSTVAGGALVSAQVPLISAAKTAGVKLFFPSEYGSTFDGPPNPSPVIQSKKKVIQAAKDAGLPFAALSNGGFPEYCFIPLNRPIGYNFAEKKVTIWGDGNAKNSWTTVHSVADWLANVLKSVPISQLENKHLLIQGTVATANEVIKLWEQKHGAKLEVDYHPTKELDDRVNASADDFLAILLQEWASGRGELGGKDNGLYPEWKPDTIESVL</sequence>
<name>A0A8H3AN11_9AGAM</name>
<accession>A0A8H3AN11</accession>
<dbReference type="InterPro" id="IPR051609">
    <property type="entry name" value="NmrA/Isoflavone_reductase-like"/>
</dbReference>
<dbReference type="InterPro" id="IPR045312">
    <property type="entry name" value="PCBER-like"/>
</dbReference>
<dbReference type="InterPro" id="IPR036291">
    <property type="entry name" value="NAD(P)-bd_dom_sf"/>
</dbReference>
<dbReference type="GO" id="GO:0016491">
    <property type="term" value="F:oxidoreductase activity"/>
    <property type="evidence" value="ECO:0007669"/>
    <property type="project" value="UniProtKB-KW"/>
</dbReference>